<feature type="domain" description="EF-hand" evidence="3">
    <location>
        <begin position="39"/>
        <end position="74"/>
    </location>
</feature>
<dbReference type="PROSITE" id="PS00018">
    <property type="entry name" value="EF_HAND_1"/>
    <property type="match status" value="1"/>
</dbReference>
<feature type="compositionally biased region" description="Basic and acidic residues" evidence="1">
    <location>
        <begin position="102"/>
        <end position="113"/>
    </location>
</feature>
<feature type="chain" id="PRO_5045240498" description="EF-hand domain-containing protein" evidence="2">
    <location>
        <begin position="20"/>
        <end position="133"/>
    </location>
</feature>
<feature type="signal peptide" evidence="2">
    <location>
        <begin position="1"/>
        <end position="19"/>
    </location>
</feature>
<proteinExistence type="predicted"/>
<dbReference type="InterPro" id="IPR011992">
    <property type="entry name" value="EF-hand-dom_pair"/>
</dbReference>
<organism evidence="4 5">
    <name type="scientific">Allohahella marinimesophila</name>
    <dbReference type="NCBI Taxonomy" id="1054972"/>
    <lineage>
        <taxon>Bacteria</taxon>
        <taxon>Pseudomonadati</taxon>
        <taxon>Pseudomonadota</taxon>
        <taxon>Gammaproteobacteria</taxon>
        <taxon>Oceanospirillales</taxon>
        <taxon>Hahellaceae</taxon>
        <taxon>Allohahella</taxon>
    </lineage>
</organism>
<accession>A0ABP7PL60</accession>
<keyword evidence="5" id="KW-1185">Reference proteome</keyword>
<dbReference type="SUPFAM" id="SSF47473">
    <property type="entry name" value="EF-hand"/>
    <property type="match status" value="1"/>
</dbReference>
<dbReference type="EMBL" id="BAABBO010000011">
    <property type="protein sequence ID" value="GAA3967438.1"/>
    <property type="molecule type" value="Genomic_DNA"/>
</dbReference>
<sequence length="133" mass="14387">MKKLMIFAAATALSTSVIADEMKSTMDGESRAERMEQQASSQSLEESFNKLDQDGDGVISKSEASENPQVESQFSQLDVNGDGEIGRNEMMLGSGEATAAGQEKEHKMNKDSGMDAGAQQDEYKLDEARDPAE</sequence>
<dbReference type="RefSeq" id="WP_344807123.1">
    <property type="nucleotide sequence ID" value="NZ_BAABBO010000011.1"/>
</dbReference>
<dbReference type="Proteomes" id="UP001501337">
    <property type="component" value="Unassembled WGS sequence"/>
</dbReference>
<keyword evidence="2" id="KW-0732">Signal</keyword>
<evidence type="ECO:0000259" key="3">
    <source>
        <dbReference type="PROSITE" id="PS50222"/>
    </source>
</evidence>
<evidence type="ECO:0000313" key="5">
    <source>
        <dbReference type="Proteomes" id="UP001501337"/>
    </source>
</evidence>
<evidence type="ECO:0000256" key="1">
    <source>
        <dbReference type="SAM" id="MobiDB-lite"/>
    </source>
</evidence>
<feature type="compositionally biased region" description="Polar residues" evidence="1">
    <location>
        <begin position="65"/>
        <end position="78"/>
    </location>
</feature>
<dbReference type="Gene3D" id="1.10.238.10">
    <property type="entry name" value="EF-hand"/>
    <property type="match status" value="1"/>
</dbReference>
<dbReference type="Pfam" id="PF13202">
    <property type="entry name" value="EF-hand_5"/>
    <property type="match status" value="2"/>
</dbReference>
<dbReference type="InterPro" id="IPR018247">
    <property type="entry name" value="EF_Hand_1_Ca_BS"/>
</dbReference>
<dbReference type="InterPro" id="IPR002048">
    <property type="entry name" value="EF_hand_dom"/>
</dbReference>
<feature type="compositionally biased region" description="Low complexity" evidence="1">
    <location>
        <begin position="37"/>
        <end position="46"/>
    </location>
</feature>
<comment type="caution">
    <text evidence="4">The sequence shown here is derived from an EMBL/GenBank/DDBJ whole genome shotgun (WGS) entry which is preliminary data.</text>
</comment>
<evidence type="ECO:0000313" key="4">
    <source>
        <dbReference type="EMBL" id="GAA3967438.1"/>
    </source>
</evidence>
<reference evidence="5" key="1">
    <citation type="journal article" date="2019" name="Int. J. Syst. Evol. Microbiol.">
        <title>The Global Catalogue of Microorganisms (GCM) 10K type strain sequencing project: providing services to taxonomists for standard genome sequencing and annotation.</title>
        <authorList>
            <consortium name="The Broad Institute Genomics Platform"/>
            <consortium name="The Broad Institute Genome Sequencing Center for Infectious Disease"/>
            <person name="Wu L."/>
            <person name="Ma J."/>
        </authorList>
    </citation>
    <scope>NUCLEOTIDE SEQUENCE [LARGE SCALE GENOMIC DNA]</scope>
    <source>
        <strain evidence="5">JCM 17555</strain>
    </source>
</reference>
<protein>
    <recommendedName>
        <fullName evidence="3">EF-hand domain-containing protein</fullName>
    </recommendedName>
</protein>
<name>A0ABP7PL60_9GAMM</name>
<gene>
    <name evidence="4" type="ORF">GCM10022278_26510</name>
</gene>
<dbReference type="PROSITE" id="PS50222">
    <property type="entry name" value="EF_HAND_2"/>
    <property type="match status" value="1"/>
</dbReference>
<feature type="region of interest" description="Disordered" evidence="1">
    <location>
        <begin position="24"/>
        <end position="133"/>
    </location>
</feature>
<evidence type="ECO:0000256" key="2">
    <source>
        <dbReference type="SAM" id="SignalP"/>
    </source>
</evidence>
<feature type="compositionally biased region" description="Basic and acidic residues" evidence="1">
    <location>
        <begin position="24"/>
        <end position="36"/>
    </location>
</feature>
<feature type="compositionally biased region" description="Basic and acidic residues" evidence="1">
    <location>
        <begin position="121"/>
        <end position="133"/>
    </location>
</feature>